<dbReference type="InterPro" id="IPR034660">
    <property type="entry name" value="DinB/YfiT-like"/>
</dbReference>
<dbReference type="RefSeq" id="WP_324277095.1">
    <property type="nucleotide sequence ID" value="NZ_CP141261.1"/>
</dbReference>
<organism evidence="1 2">
    <name type="scientific">Blastococcus brunescens</name>
    <dbReference type="NCBI Taxonomy" id="1564165"/>
    <lineage>
        <taxon>Bacteria</taxon>
        <taxon>Bacillati</taxon>
        <taxon>Actinomycetota</taxon>
        <taxon>Actinomycetes</taxon>
        <taxon>Geodermatophilales</taxon>
        <taxon>Geodermatophilaceae</taxon>
        <taxon>Blastococcus</taxon>
    </lineage>
</organism>
<dbReference type="Proteomes" id="UP001324287">
    <property type="component" value="Chromosome"/>
</dbReference>
<evidence type="ECO:0000313" key="1">
    <source>
        <dbReference type="EMBL" id="WRL65777.1"/>
    </source>
</evidence>
<reference evidence="1 2" key="1">
    <citation type="submission" date="2023-12" db="EMBL/GenBank/DDBJ databases">
        <title>Blastococcus brunescens sp. nov., an actonobacterium isolated from sandstone collected in sahara desert.</title>
        <authorList>
            <person name="Gtari M."/>
            <person name="Ghodhbane F."/>
        </authorList>
    </citation>
    <scope>NUCLEOTIDE SEQUENCE [LARGE SCALE GENOMIC DNA]</scope>
    <source>
        <strain evidence="1 2">BMG 8361</strain>
    </source>
</reference>
<protein>
    <recommendedName>
        <fullName evidence="3">Mycothiol-dependent maleylpyruvate isomerase metal-binding domain-containing protein</fullName>
    </recommendedName>
</protein>
<name>A0ABZ1B5Y4_9ACTN</name>
<keyword evidence="2" id="KW-1185">Reference proteome</keyword>
<accession>A0ABZ1B5Y4</accession>
<evidence type="ECO:0008006" key="3">
    <source>
        <dbReference type="Google" id="ProtNLM"/>
    </source>
</evidence>
<dbReference type="EMBL" id="CP141261">
    <property type="protein sequence ID" value="WRL65777.1"/>
    <property type="molecule type" value="Genomic_DNA"/>
</dbReference>
<sequence>MADAGRDEVAGRVLSAWDAFIERAEAVELDRPSRLGGWRAQEICVHLGCWDDHTAMADLIASARAGGSGTPRTSTPPTRG</sequence>
<gene>
    <name evidence="1" type="ORF">U6N30_09480</name>
</gene>
<dbReference type="SUPFAM" id="SSF109854">
    <property type="entry name" value="DinB/YfiT-like putative metalloenzymes"/>
    <property type="match status" value="1"/>
</dbReference>
<evidence type="ECO:0000313" key="2">
    <source>
        <dbReference type="Proteomes" id="UP001324287"/>
    </source>
</evidence>
<proteinExistence type="predicted"/>